<dbReference type="Pfam" id="PF13411">
    <property type="entry name" value="MerR_1"/>
    <property type="match status" value="1"/>
</dbReference>
<evidence type="ECO:0000256" key="5">
    <source>
        <dbReference type="SAM" id="Coils"/>
    </source>
</evidence>
<dbReference type="EMBL" id="NVUS01000002">
    <property type="protein sequence ID" value="PCJ03368.1"/>
    <property type="molecule type" value="Genomic_DNA"/>
</dbReference>
<evidence type="ECO:0000256" key="1">
    <source>
        <dbReference type="ARBA" id="ARBA00022491"/>
    </source>
</evidence>
<evidence type="ECO:0000256" key="4">
    <source>
        <dbReference type="ARBA" id="ARBA00023163"/>
    </source>
</evidence>
<dbReference type="InterPro" id="IPR009061">
    <property type="entry name" value="DNA-bd_dom_put_sf"/>
</dbReference>
<dbReference type="GO" id="GO:0003700">
    <property type="term" value="F:DNA-binding transcription factor activity"/>
    <property type="evidence" value="ECO:0007669"/>
    <property type="project" value="InterPro"/>
</dbReference>
<comment type="caution">
    <text evidence="7">The sequence shown here is derived from an EMBL/GenBank/DDBJ whole genome shotgun (WGS) entry which is preliminary data.</text>
</comment>
<organism evidence="7">
    <name type="scientific">OCS116 cluster bacterium</name>
    <dbReference type="NCBI Taxonomy" id="2030921"/>
    <lineage>
        <taxon>Bacteria</taxon>
        <taxon>Pseudomonadati</taxon>
        <taxon>Pseudomonadota</taxon>
        <taxon>Alphaproteobacteria</taxon>
        <taxon>OCS116 cluster</taxon>
    </lineage>
</organism>
<dbReference type="PANTHER" id="PTHR30204">
    <property type="entry name" value="REDOX-CYCLING DRUG-SENSING TRANSCRIPTIONAL ACTIVATOR SOXR"/>
    <property type="match status" value="1"/>
</dbReference>
<dbReference type="InterPro" id="IPR047057">
    <property type="entry name" value="MerR_fam"/>
</dbReference>
<keyword evidence="4" id="KW-0804">Transcription</keyword>
<dbReference type="AlphaFoldDB" id="A0A2A4Z9X0"/>
<evidence type="ECO:0000256" key="2">
    <source>
        <dbReference type="ARBA" id="ARBA00023015"/>
    </source>
</evidence>
<keyword evidence="1" id="KW-0678">Repressor</keyword>
<gene>
    <name evidence="7" type="ORF">COB13_01710</name>
</gene>
<keyword evidence="2" id="KW-0805">Transcription regulation</keyword>
<evidence type="ECO:0000256" key="3">
    <source>
        <dbReference type="ARBA" id="ARBA00023125"/>
    </source>
</evidence>
<sequence length="133" mass="14958">MKDFGIGEVAARTGLATSAIRYYERMCIVPKPYRLNGRRLYDDKWMNALGFTMLVLDAGFSIREIQKITQAQKTDAPSAFLNRLADQKMNQLDEQIKQIEQTKTLLKMVSSCGCNSIEQCGELALNKTICAVT</sequence>
<dbReference type="PANTHER" id="PTHR30204:SF69">
    <property type="entry name" value="MERR-FAMILY TRANSCRIPTIONAL REGULATOR"/>
    <property type="match status" value="1"/>
</dbReference>
<reference key="1">
    <citation type="submission" date="2017-08" db="EMBL/GenBank/DDBJ databases">
        <title>A dynamic microbial community with high functional redundancy inhabits the cold, oxic subseafloor aquifer.</title>
        <authorList>
            <person name="Tully B.J."/>
            <person name="Wheat C.G."/>
            <person name="Glazer B.T."/>
            <person name="Huber J.A."/>
        </authorList>
    </citation>
    <scope>NUCLEOTIDE SEQUENCE [LARGE SCALE GENOMIC DNA]</scope>
</reference>
<dbReference type="SMART" id="SM00422">
    <property type="entry name" value="HTH_MERR"/>
    <property type="match status" value="1"/>
</dbReference>
<dbReference type="GO" id="GO:0003677">
    <property type="term" value="F:DNA binding"/>
    <property type="evidence" value="ECO:0007669"/>
    <property type="project" value="UniProtKB-KW"/>
</dbReference>
<keyword evidence="5" id="KW-0175">Coiled coil</keyword>
<feature type="domain" description="HTH merR-type" evidence="6">
    <location>
        <begin position="1"/>
        <end position="71"/>
    </location>
</feature>
<evidence type="ECO:0000313" key="7">
    <source>
        <dbReference type="EMBL" id="PCJ03368.1"/>
    </source>
</evidence>
<reference evidence="7" key="2">
    <citation type="journal article" date="2018" name="ISME J.">
        <title>A dynamic microbial community with high functional redundancy inhabits the cold, oxic subseafloor aquifer.</title>
        <authorList>
            <person name="Tully B.J."/>
            <person name="Wheat C.G."/>
            <person name="Glazer B.T."/>
            <person name="Huber J.A."/>
        </authorList>
    </citation>
    <scope>NUCLEOTIDE SEQUENCE</scope>
    <source>
        <strain evidence="7">NORP83</strain>
    </source>
</reference>
<protein>
    <recommendedName>
        <fullName evidence="6">HTH merR-type domain-containing protein</fullName>
    </recommendedName>
</protein>
<dbReference type="Gene3D" id="1.10.1660.10">
    <property type="match status" value="1"/>
</dbReference>
<dbReference type="PROSITE" id="PS50937">
    <property type="entry name" value="HTH_MERR_2"/>
    <property type="match status" value="1"/>
</dbReference>
<keyword evidence="3" id="KW-0238">DNA-binding</keyword>
<accession>A0A2A4Z9X0</accession>
<proteinExistence type="predicted"/>
<feature type="coiled-coil region" evidence="5">
    <location>
        <begin position="82"/>
        <end position="109"/>
    </location>
</feature>
<name>A0A2A4Z9X0_9PROT</name>
<dbReference type="InterPro" id="IPR000551">
    <property type="entry name" value="MerR-type_HTH_dom"/>
</dbReference>
<dbReference type="SUPFAM" id="SSF46955">
    <property type="entry name" value="Putative DNA-binding domain"/>
    <property type="match status" value="1"/>
</dbReference>
<evidence type="ECO:0000259" key="6">
    <source>
        <dbReference type="PROSITE" id="PS50937"/>
    </source>
</evidence>